<organism evidence="1 2">
    <name type="scientific">Pleuronectes platessa</name>
    <name type="common">European plaice</name>
    <dbReference type="NCBI Taxonomy" id="8262"/>
    <lineage>
        <taxon>Eukaryota</taxon>
        <taxon>Metazoa</taxon>
        <taxon>Chordata</taxon>
        <taxon>Craniata</taxon>
        <taxon>Vertebrata</taxon>
        <taxon>Euteleostomi</taxon>
        <taxon>Actinopterygii</taxon>
        <taxon>Neopterygii</taxon>
        <taxon>Teleostei</taxon>
        <taxon>Neoteleostei</taxon>
        <taxon>Acanthomorphata</taxon>
        <taxon>Carangaria</taxon>
        <taxon>Pleuronectiformes</taxon>
        <taxon>Pleuronectoidei</taxon>
        <taxon>Pleuronectidae</taxon>
        <taxon>Pleuronectes</taxon>
    </lineage>
</organism>
<gene>
    <name evidence="1" type="ORF">PLEPLA_LOCUS13069</name>
</gene>
<name>A0A9N7U506_PLEPL</name>
<evidence type="ECO:0000313" key="1">
    <source>
        <dbReference type="EMBL" id="CAB1425139.1"/>
    </source>
</evidence>
<dbReference type="Proteomes" id="UP001153269">
    <property type="component" value="Unassembled WGS sequence"/>
</dbReference>
<comment type="caution">
    <text evidence="1">The sequence shown here is derived from an EMBL/GenBank/DDBJ whole genome shotgun (WGS) entry which is preliminary data.</text>
</comment>
<accession>A0A9N7U506</accession>
<proteinExistence type="predicted"/>
<keyword evidence="2" id="KW-1185">Reference proteome</keyword>
<dbReference type="EMBL" id="CADEAL010000780">
    <property type="protein sequence ID" value="CAB1425139.1"/>
    <property type="molecule type" value="Genomic_DNA"/>
</dbReference>
<sequence length="166" mass="17511">MRAARKALRGASERHGEGVPRWRGRSYLSVSVKTQKHTLALTAGGYISYYKPTPDSDGARSKCSVGYKTACSSSGFTFYTEADRTYACCHGGLNPGLSVEASLESRLKEAEVTAVCDRVRAPGWRAARLEAKVGTRSCVLAQQATDGVPTTRPGPGAVRAAAAGAV</sequence>
<protein>
    <submittedName>
        <fullName evidence="1">Uncharacterized protein</fullName>
    </submittedName>
</protein>
<dbReference type="AlphaFoldDB" id="A0A9N7U506"/>
<evidence type="ECO:0000313" key="2">
    <source>
        <dbReference type="Proteomes" id="UP001153269"/>
    </source>
</evidence>
<reference evidence="1" key="1">
    <citation type="submission" date="2020-03" db="EMBL/GenBank/DDBJ databases">
        <authorList>
            <person name="Weist P."/>
        </authorList>
    </citation>
    <scope>NUCLEOTIDE SEQUENCE</scope>
</reference>